<dbReference type="AlphaFoldDB" id="A0A0F3PHT0"/>
<evidence type="ECO:0000313" key="3">
    <source>
        <dbReference type="Proteomes" id="UP000033591"/>
    </source>
</evidence>
<feature type="transmembrane region" description="Helical" evidence="1">
    <location>
        <begin position="24"/>
        <end position="42"/>
    </location>
</feature>
<dbReference type="PATRIC" id="fig|1359199.3.peg.1389"/>
<sequence>MHLLLLLLHLQSLLSTNDLNIDSLLITFIIKIVVYLYYLFLLQL</sequence>
<keyword evidence="1" id="KW-1133">Transmembrane helix</keyword>
<evidence type="ECO:0000256" key="1">
    <source>
        <dbReference type="SAM" id="Phobius"/>
    </source>
</evidence>
<dbReference type="EMBL" id="LAOC01000001">
    <property type="protein sequence ID" value="KJV79486.1"/>
    <property type="molecule type" value="Genomic_DNA"/>
</dbReference>
<reference evidence="2 3" key="1">
    <citation type="submission" date="2015-01" db="EMBL/GenBank/DDBJ databases">
        <title>Genome Sequencing of Rickettsiales.</title>
        <authorList>
            <person name="Daugherty S.C."/>
            <person name="Su Q."/>
            <person name="Abolude K."/>
            <person name="Beier-Sexton M."/>
            <person name="Carlyon J.A."/>
            <person name="Carter R."/>
            <person name="Day N.P."/>
            <person name="Dumler S.J."/>
            <person name="Dyachenko V."/>
            <person name="Godinez A."/>
            <person name="Kurtti T.J."/>
            <person name="Lichay M."/>
            <person name="Mullins K.E."/>
            <person name="Ott S."/>
            <person name="Pappas-Brown V."/>
            <person name="Paris D.H."/>
            <person name="Patel P."/>
            <person name="Richards A.L."/>
            <person name="Sadzewicz L."/>
            <person name="Sears K."/>
            <person name="Seidman D."/>
            <person name="Sengamalay N."/>
            <person name="Stenos J."/>
            <person name="Tallon L.J."/>
            <person name="Vincent G."/>
            <person name="Fraser C.M."/>
            <person name="Munderloh U."/>
            <person name="Dunning-Hotopp J.C."/>
        </authorList>
    </citation>
    <scope>NUCLEOTIDE SEQUENCE [LARGE SCALE GENOMIC DNA]</scope>
    <source>
        <strain evidence="2 3">Ect</strain>
    </source>
</reference>
<keyword evidence="1" id="KW-0812">Transmembrane</keyword>
<name>A0A0F3PHT0_RICRH</name>
<keyword evidence="1" id="KW-0472">Membrane</keyword>
<accession>A0A0F3PHT0</accession>
<evidence type="ECO:0000313" key="2">
    <source>
        <dbReference type="EMBL" id="KJV79486.1"/>
    </source>
</evidence>
<gene>
    <name evidence="2" type="ORF">RMAECT_1409</name>
</gene>
<comment type="caution">
    <text evidence="2">The sequence shown here is derived from an EMBL/GenBank/DDBJ whole genome shotgun (WGS) entry which is preliminary data.</text>
</comment>
<dbReference type="Proteomes" id="UP000033591">
    <property type="component" value="Unassembled WGS sequence"/>
</dbReference>
<proteinExistence type="predicted"/>
<protein>
    <submittedName>
        <fullName evidence="2">Uncharacterized protein</fullName>
    </submittedName>
</protein>
<organism evidence="2 3">
    <name type="scientific">Rickettsia rhipicephali str. Ect</name>
    <dbReference type="NCBI Taxonomy" id="1359199"/>
    <lineage>
        <taxon>Bacteria</taxon>
        <taxon>Pseudomonadati</taxon>
        <taxon>Pseudomonadota</taxon>
        <taxon>Alphaproteobacteria</taxon>
        <taxon>Rickettsiales</taxon>
        <taxon>Rickettsiaceae</taxon>
        <taxon>Rickettsieae</taxon>
        <taxon>Rickettsia</taxon>
        <taxon>spotted fever group</taxon>
    </lineage>
</organism>